<keyword evidence="1" id="KW-0808">Transferase</keyword>
<dbReference type="GO" id="GO:0016740">
    <property type="term" value="F:transferase activity"/>
    <property type="evidence" value="ECO:0007669"/>
    <property type="project" value="UniProtKB-KW"/>
</dbReference>
<accession>A0A372JC86</accession>
<dbReference type="Proteomes" id="UP000261811">
    <property type="component" value="Unassembled WGS sequence"/>
</dbReference>
<dbReference type="InterPro" id="IPR016181">
    <property type="entry name" value="Acyl_CoA_acyltransferase"/>
</dbReference>
<keyword evidence="2" id="KW-1185">Reference proteome</keyword>
<gene>
    <name evidence="1" type="ORF">DZF91_32170</name>
</gene>
<dbReference type="SUPFAM" id="SSF55729">
    <property type="entry name" value="Acyl-CoA N-acyltransferases (Nat)"/>
    <property type="match status" value="1"/>
</dbReference>
<protein>
    <submittedName>
        <fullName evidence="1">GNAT family N-acetyltransferase</fullName>
    </submittedName>
</protein>
<evidence type="ECO:0000313" key="2">
    <source>
        <dbReference type="Proteomes" id="UP000261811"/>
    </source>
</evidence>
<reference evidence="1 2" key="1">
    <citation type="submission" date="2018-08" db="EMBL/GenBank/DDBJ databases">
        <title>Actinomadura jelena sp. nov., a novel Actinomycete isolated from soil in Chad.</title>
        <authorList>
            <person name="Shi L."/>
        </authorList>
    </citation>
    <scope>NUCLEOTIDE SEQUENCE [LARGE SCALE GENOMIC DNA]</scope>
    <source>
        <strain evidence="1 2">NEAU-G17</strain>
    </source>
</reference>
<dbReference type="EMBL" id="QURH01000952">
    <property type="protein sequence ID" value="RFU37570.1"/>
    <property type="molecule type" value="Genomic_DNA"/>
</dbReference>
<dbReference type="AlphaFoldDB" id="A0A372JC86"/>
<name>A0A372JC86_9ACTN</name>
<dbReference type="OrthoDB" id="3687960at2"/>
<sequence>MIKGFSVRLLDPRRDTLPPGWDEFRASEGLHAVWSPQVLGALTALRTPPLLAVCSDADRIAGVVGGVYLGLRRGTPRPWREPLIFDMRLPGQSGPPWHFAERVPPAARRALLRRVERLAARRLGPGCLGVVYRPLSGGDLALVARRGTFTLESAEGTRMPVEFGSVDEWLRSLSKSRRTDLRRQVRMIDAAGDLEVAVGVRRTDLDADELARMHAAHTAKLAARFDVRAPLPPEYFRALCERDDVAMVSYRETPSGRLLAWGTLLMAGAAPGLGAWAALDPADGGRKHLYFDHYVRLLGLAVESARDAKEPPVLNGGQGMAEVKRSLGFETVPMRTLVVPRPLVGR</sequence>
<organism evidence="1 2">
    <name type="scientific">Actinomadura logoneensis</name>
    <dbReference type="NCBI Taxonomy" id="2293572"/>
    <lineage>
        <taxon>Bacteria</taxon>
        <taxon>Bacillati</taxon>
        <taxon>Actinomycetota</taxon>
        <taxon>Actinomycetes</taxon>
        <taxon>Streptosporangiales</taxon>
        <taxon>Thermomonosporaceae</taxon>
        <taxon>Actinomadura</taxon>
    </lineage>
</organism>
<proteinExistence type="predicted"/>
<evidence type="ECO:0000313" key="1">
    <source>
        <dbReference type="EMBL" id="RFU37570.1"/>
    </source>
</evidence>
<comment type="caution">
    <text evidence="1">The sequence shown here is derived from an EMBL/GenBank/DDBJ whole genome shotgun (WGS) entry which is preliminary data.</text>
</comment>
<dbReference type="RefSeq" id="WP_117360824.1">
    <property type="nucleotide sequence ID" value="NZ_QURH01000952.1"/>
</dbReference>